<dbReference type="InterPro" id="IPR002048">
    <property type="entry name" value="EF_hand_dom"/>
</dbReference>
<organism evidence="3 4">
    <name type="scientific">Chrysochromulina tobinii</name>
    <dbReference type="NCBI Taxonomy" id="1460289"/>
    <lineage>
        <taxon>Eukaryota</taxon>
        <taxon>Haptista</taxon>
        <taxon>Haptophyta</taxon>
        <taxon>Prymnesiophyceae</taxon>
        <taxon>Prymnesiales</taxon>
        <taxon>Chrysochromulinaceae</taxon>
        <taxon>Chrysochromulina</taxon>
    </lineage>
</organism>
<evidence type="ECO:0000259" key="2">
    <source>
        <dbReference type="PROSITE" id="PS50222"/>
    </source>
</evidence>
<feature type="domain" description="EF-hand" evidence="2">
    <location>
        <begin position="27"/>
        <end position="62"/>
    </location>
</feature>
<dbReference type="AlphaFoldDB" id="A0A0M0JJF4"/>
<dbReference type="PROSITE" id="PS50222">
    <property type="entry name" value="EF_HAND_2"/>
    <property type="match status" value="2"/>
</dbReference>
<proteinExistence type="predicted"/>
<dbReference type="InterPro" id="IPR011992">
    <property type="entry name" value="EF-hand-dom_pair"/>
</dbReference>
<evidence type="ECO:0000256" key="1">
    <source>
        <dbReference type="ARBA" id="ARBA00022837"/>
    </source>
</evidence>
<comment type="caution">
    <text evidence="3">The sequence shown here is derived from an EMBL/GenBank/DDBJ whole genome shotgun (WGS) entry which is preliminary data.</text>
</comment>
<evidence type="ECO:0000313" key="3">
    <source>
        <dbReference type="EMBL" id="KOO26610.1"/>
    </source>
</evidence>
<keyword evidence="1" id="KW-0106">Calcium</keyword>
<keyword evidence="4" id="KW-1185">Reference proteome</keyword>
<accession>A0A0M0JJF4</accession>
<protein>
    <recommendedName>
        <fullName evidence="2">EF-hand domain-containing protein</fullName>
    </recommendedName>
</protein>
<dbReference type="OrthoDB" id="191686at2759"/>
<evidence type="ECO:0000313" key="4">
    <source>
        <dbReference type="Proteomes" id="UP000037460"/>
    </source>
</evidence>
<dbReference type="PROSITE" id="PS00018">
    <property type="entry name" value="EF_HAND_1"/>
    <property type="match status" value="1"/>
</dbReference>
<feature type="domain" description="EF-hand" evidence="2">
    <location>
        <begin position="64"/>
        <end position="99"/>
    </location>
</feature>
<dbReference type="Proteomes" id="UP000037460">
    <property type="component" value="Unassembled WGS sequence"/>
</dbReference>
<dbReference type="EMBL" id="JWZX01002829">
    <property type="protein sequence ID" value="KOO26610.1"/>
    <property type="molecule type" value="Genomic_DNA"/>
</dbReference>
<gene>
    <name evidence="3" type="ORF">Ctob_002497</name>
</gene>
<dbReference type="SUPFAM" id="SSF47473">
    <property type="entry name" value="EF-hand"/>
    <property type="match status" value="1"/>
</dbReference>
<reference evidence="4" key="1">
    <citation type="journal article" date="2015" name="PLoS Genet.">
        <title>Genome Sequence and Transcriptome Analyses of Chrysochromulina tobin: Metabolic Tools for Enhanced Algal Fitness in the Prominent Order Prymnesiales (Haptophyceae).</title>
        <authorList>
            <person name="Hovde B.T."/>
            <person name="Deodato C.R."/>
            <person name="Hunsperger H.M."/>
            <person name="Ryken S.A."/>
            <person name="Yost W."/>
            <person name="Jha R.K."/>
            <person name="Patterson J."/>
            <person name="Monnat R.J. Jr."/>
            <person name="Barlow S.B."/>
            <person name="Starkenburg S.R."/>
            <person name="Cattolico R.A."/>
        </authorList>
    </citation>
    <scope>NUCLEOTIDE SEQUENCE</scope>
    <source>
        <strain evidence="4">CCMP291</strain>
    </source>
</reference>
<sequence length="440" mass="49454">MPPIWAKSPKNLGALTSETLRNFFRFSGGMTVIQHFRGIDHDHDGILTLEDFIIGVRSIGFENATEEECTSVFKWLDDDGSGAVPYQELDKKLREHSTSPQQPASINRVLAFARLKTNGNLMDAKKGKGWMDRARTKVGRRKFEELMRSQGIDGDETLNSVEAFTKRQTLRKNRLVTEMLTMFWAVALSVAKHRPHGRPNAVDLSFDDYLITYKQIYRKLVGEDDYDEAEAEDSALEEFFRDAGGMGFMSQHAFVGGIFEVADLYVESLEAEDYANFLNDLLMEIAPAIAKASGIPPIDLKRDKEALLRVASDAEQAEDPRIDQYRRAISSPQALKAYVEGPRTNHHRRSEILGEVIMNEDRRRDVYTPYIGPDDMIEVEHQGRGFDVPVTSGYDGDLAIASVSSGPRAKYAVAQPAEQDRVHDVVQHPSSSFLNLNGHI</sequence>
<dbReference type="InterPro" id="IPR018247">
    <property type="entry name" value="EF_Hand_1_Ca_BS"/>
</dbReference>
<dbReference type="Gene3D" id="1.10.238.10">
    <property type="entry name" value="EF-hand"/>
    <property type="match status" value="1"/>
</dbReference>
<dbReference type="GO" id="GO:0005509">
    <property type="term" value="F:calcium ion binding"/>
    <property type="evidence" value="ECO:0007669"/>
    <property type="project" value="InterPro"/>
</dbReference>
<name>A0A0M0JJF4_9EUKA</name>